<organism evidence="2 3">
    <name type="scientific">Staphylotrichum tortipilum</name>
    <dbReference type="NCBI Taxonomy" id="2831512"/>
    <lineage>
        <taxon>Eukaryota</taxon>
        <taxon>Fungi</taxon>
        <taxon>Dikarya</taxon>
        <taxon>Ascomycota</taxon>
        <taxon>Pezizomycotina</taxon>
        <taxon>Sordariomycetes</taxon>
        <taxon>Sordariomycetidae</taxon>
        <taxon>Sordariales</taxon>
        <taxon>Chaetomiaceae</taxon>
        <taxon>Staphylotrichum</taxon>
    </lineage>
</organism>
<feature type="compositionally biased region" description="Basic residues" evidence="1">
    <location>
        <begin position="40"/>
        <end position="50"/>
    </location>
</feature>
<evidence type="ECO:0000313" key="2">
    <source>
        <dbReference type="EMBL" id="KAK3898621.1"/>
    </source>
</evidence>
<sequence length="50" mass="5544">MTATEAMERTTGDDANVSKSESDAKAHDQRAPPADDAHRTPNKKRRKVNH</sequence>
<feature type="compositionally biased region" description="Basic and acidic residues" evidence="1">
    <location>
        <begin position="20"/>
        <end position="39"/>
    </location>
</feature>
<proteinExistence type="predicted"/>
<evidence type="ECO:0000256" key="1">
    <source>
        <dbReference type="SAM" id="MobiDB-lite"/>
    </source>
</evidence>
<protein>
    <submittedName>
        <fullName evidence="2">Uncharacterized protein</fullName>
    </submittedName>
</protein>
<reference evidence="2" key="1">
    <citation type="journal article" date="2023" name="Mol. Phylogenet. Evol.">
        <title>Genome-scale phylogeny and comparative genomics of the fungal order Sordariales.</title>
        <authorList>
            <person name="Hensen N."/>
            <person name="Bonometti L."/>
            <person name="Westerberg I."/>
            <person name="Brannstrom I.O."/>
            <person name="Guillou S."/>
            <person name="Cros-Aarteil S."/>
            <person name="Calhoun S."/>
            <person name="Haridas S."/>
            <person name="Kuo A."/>
            <person name="Mondo S."/>
            <person name="Pangilinan J."/>
            <person name="Riley R."/>
            <person name="LaButti K."/>
            <person name="Andreopoulos B."/>
            <person name="Lipzen A."/>
            <person name="Chen C."/>
            <person name="Yan M."/>
            <person name="Daum C."/>
            <person name="Ng V."/>
            <person name="Clum A."/>
            <person name="Steindorff A."/>
            <person name="Ohm R.A."/>
            <person name="Martin F."/>
            <person name="Silar P."/>
            <person name="Natvig D.O."/>
            <person name="Lalanne C."/>
            <person name="Gautier V."/>
            <person name="Ament-Velasquez S.L."/>
            <person name="Kruys A."/>
            <person name="Hutchinson M.I."/>
            <person name="Powell A.J."/>
            <person name="Barry K."/>
            <person name="Miller A.N."/>
            <person name="Grigoriev I.V."/>
            <person name="Debuchy R."/>
            <person name="Gladieux P."/>
            <person name="Hiltunen Thoren M."/>
            <person name="Johannesson H."/>
        </authorList>
    </citation>
    <scope>NUCLEOTIDE SEQUENCE</scope>
    <source>
        <strain evidence="2">CBS 103.79</strain>
    </source>
</reference>
<feature type="compositionally biased region" description="Basic and acidic residues" evidence="1">
    <location>
        <begin position="1"/>
        <end position="12"/>
    </location>
</feature>
<keyword evidence="3" id="KW-1185">Reference proteome</keyword>
<reference evidence="2" key="2">
    <citation type="submission" date="2023-05" db="EMBL/GenBank/DDBJ databases">
        <authorList>
            <consortium name="Lawrence Berkeley National Laboratory"/>
            <person name="Steindorff A."/>
            <person name="Hensen N."/>
            <person name="Bonometti L."/>
            <person name="Westerberg I."/>
            <person name="Brannstrom I.O."/>
            <person name="Guillou S."/>
            <person name="Cros-Aarteil S."/>
            <person name="Calhoun S."/>
            <person name="Haridas S."/>
            <person name="Kuo A."/>
            <person name="Mondo S."/>
            <person name="Pangilinan J."/>
            <person name="Riley R."/>
            <person name="Labutti K."/>
            <person name="Andreopoulos B."/>
            <person name="Lipzen A."/>
            <person name="Chen C."/>
            <person name="Yanf M."/>
            <person name="Daum C."/>
            <person name="Ng V."/>
            <person name="Clum A."/>
            <person name="Ohm R."/>
            <person name="Martin F."/>
            <person name="Silar P."/>
            <person name="Natvig D."/>
            <person name="Lalanne C."/>
            <person name="Gautier V."/>
            <person name="Ament-Velasquez S.L."/>
            <person name="Kruys A."/>
            <person name="Hutchinson M.I."/>
            <person name="Powell A.J."/>
            <person name="Barry K."/>
            <person name="Miller A.N."/>
            <person name="Grigoriev I.V."/>
            <person name="Debuchy R."/>
            <person name="Gladieux P."/>
            <person name="Thoren M.H."/>
            <person name="Johannesson H."/>
        </authorList>
    </citation>
    <scope>NUCLEOTIDE SEQUENCE</scope>
    <source>
        <strain evidence="2">CBS 103.79</strain>
    </source>
</reference>
<feature type="non-terminal residue" evidence="2">
    <location>
        <position position="50"/>
    </location>
</feature>
<comment type="caution">
    <text evidence="2">The sequence shown here is derived from an EMBL/GenBank/DDBJ whole genome shotgun (WGS) entry which is preliminary data.</text>
</comment>
<accession>A0AAN6MCZ5</accession>
<feature type="region of interest" description="Disordered" evidence="1">
    <location>
        <begin position="1"/>
        <end position="50"/>
    </location>
</feature>
<name>A0AAN6MCZ5_9PEZI</name>
<evidence type="ECO:0000313" key="3">
    <source>
        <dbReference type="Proteomes" id="UP001303889"/>
    </source>
</evidence>
<dbReference type="Proteomes" id="UP001303889">
    <property type="component" value="Unassembled WGS sequence"/>
</dbReference>
<dbReference type="AlphaFoldDB" id="A0AAN6MCZ5"/>
<gene>
    <name evidence="2" type="ORF">C8A05DRAFT_37792</name>
</gene>
<dbReference type="EMBL" id="MU855907">
    <property type="protein sequence ID" value="KAK3898621.1"/>
    <property type="molecule type" value="Genomic_DNA"/>
</dbReference>